<reference evidence="3 4" key="1">
    <citation type="submission" date="2020-09" db="EMBL/GenBank/DDBJ databases">
        <title>Paenibacillus sp. strain PR3 16S rRNA gene Genome sequencing and assembly.</title>
        <authorList>
            <person name="Kim J."/>
        </authorList>
    </citation>
    <scope>NUCLEOTIDE SEQUENCE [LARGE SCALE GENOMIC DNA]</scope>
    <source>
        <strain evidence="3 4">PR3</strain>
    </source>
</reference>
<dbReference type="Gene3D" id="2.160.10.10">
    <property type="entry name" value="Hexapeptide repeat proteins"/>
    <property type="match status" value="1"/>
</dbReference>
<dbReference type="InterPro" id="IPR001451">
    <property type="entry name" value="Hexapep"/>
</dbReference>
<feature type="compositionally biased region" description="Polar residues" evidence="1">
    <location>
        <begin position="17"/>
        <end position="30"/>
    </location>
</feature>
<dbReference type="Pfam" id="PF00132">
    <property type="entry name" value="Hexapep"/>
    <property type="match status" value="1"/>
</dbReference>
<evidence type="ECO:0000256" key="1">
    <source>
        <dbReference type="SAM" id="MobiDB-lite"/>
    </source>
</evidence>
<evidence type="ECO:0000313" key="4">
    <source>
        <dbReference type="Proteomes" id="UP000609346"/>
    </source>
</evidence>
<evidence type="ECO:0000313" key="3">
    <source>
        <dbReference type="EMBL" id="MBD3918179.1"/>
    </source>
</evidence>
<feature type="domain" description="Glycosyltransferase 2-like" evidence="2">
    <location>
        <begin position="225"/>
        <end position="341"/>
    </location>
</feature>
<dbReference type="SUPFAM" id="SSF53448">
    <property type="entry name" value="Nucleotide-diphospho-sugar transferases"/>
    <property type="match status" value="1"/>
</dbReference>
<dbReference type="PANTHER" id="PTHR23416">
    <property type="entry name" value="SIALIC ACID SYNTHASE-RELATED"/>
    <property type="match status" value="1"/>
</dbReference>
<dbReference type="InterPro" id="IPR011004">
    <property type="entry name" value="Trimer_LpxA-like_sf"/>
</dbReference>
<dbReference type="Gene3D" id="3.90.550.10">
    <property type="entry name" value="Spore Coat Polysaccharide Biosynthesis Protein SpsA, Chain A"/>
    <property type="match status" value="1"/>
</dbReference>
<dbReference type="InterPro" id="IPR029044">
    <property type="entry name" value="Nucleotide-diphossugar_trans"/>
</dbReference>
<protein>
    <submittedName>
        <fullName evidence="3">Glycosyltransferase</fullName>
    </submittedName>
</protein>
<dbReference type="Proteomes" id="UP000609346">
    <property type="component" value="Unassembled WGS sequence"/>
</dbReference>
<accession>A0ABR8MUH4</accession>
<dbReference type="SUPFAM" id="SSF51161">
    <property type="entry name" value="Trimeric LpxA-like enzymes"/>
    <property type="match status" value="1"/>
</dbReference>
<evidence type="ECO:0000259" key="2">
    <source>
        <dbReference type="Pfam" id="PF00535"/>
    </source>
</evidence>
<dbReference type="PANTHER" id="PTHR23416:SF78">
    <property type="entry name" value="LIPOPOLYSACCHARIDE BIOSYNTHESIS O-ACETYL TRANSFERASE WBBJ-RELATED"/>
    <property type="match status" value="1"/>
</dbReference>
<dbReference type="Pfam" id="PF00535">
    <property type="entry name" value="Glycos_transf_2"/>
    <property type="match status" value="1"/>
</dbReference>
<feature type="region of interest" description="Disordered" evidence="1">
    <location>
        <begin position="1"/>
        <end position="30"/>
    </location>
</feature>
<dbReference type="InterPro" id="IPR001173">
    <property type="entry name" value="Glyco_trans_2-like"/>
</dbReference>
<feature type="compositionally biased region" description="Basic and acidic residues" evidence="1">
    <location>
        <begin position="1"/>
        <end position="14"/>
    </location>
</feature>
<proteinExistence type="predicted"/>
<dbReference type="CDD" id="cd00761">
    <property type="entry name" value="Glyco_tranf_GTA_type"/>
    <property type="match status" value="1"/>
</dbReference>
<organism evidence="3 4">
    <name type="scientific">Paenibacillus terricola</name>
    <dbReference type="NCBI Taxonomy" id="2763503"/>
    <lineage>
        <taxon>Bacteria</taxon>
        <taxon>Bacillati</taxon>
        <taxon>Bacillota</taxon>
        <taxon>Bacilli</taxon>
        <taxon>Bacillales</taxon>
        <taxon>Paenibacillaceae</taxon>
        <taxon>Paenibacillus</taxon>
    </lineage>
</organism>
<comment type="caution">
    <text evidence="3">The sequence shown here is derived from an EMBL/GenBank/DDBJ whole genome shotgun (WGS) entry which is preliminary data.</text>
</comment>
<name>A0ABR8MUH4_9BACL</name>
<keyword evidence="4" id="KW-1185">Reference proteome</keyword>
<dbReference type="CDD" id="cd04647">
    <property type="entry name" value="LbH_MAT_like"/>
    <property type="match status" value="1"/>
</dbReference>
<sequence>MSEEERKEPERSEAESVGTSSETSQDNNSPYQGFYFLGENTIIEAGCATHGRKEMAIGSGVFVRTGAWFNICTEVTGDRPKIIIGDYCQFNKNVCMSAANRILIERFAMIGPQSFIMDTQHEYRHIGVPIAYQGITETEGETIIGESTWVGANCVISGPVKIGRGSVIGANSVVTRNIPDYCVAAGMPARVIKMFDTHAVDWISVKTKEDVDAVMRRRRERPVLSICIPTYNRAADLNRCLHSIVHQIGDCSLFEVVVSDNASPDATQQVLDSFAKAYPNMNLRYWRNDDNIGAERNIIKLLDDARGDYVLLHGDDDFFTDLTIMPMLNLIQNNRDCSVYFLNVLGDDGQVHRLEGLEAFIETASIHSGFISSIMIQREAYRQIEEKSKFIGSGFNHIYLQLEALRHNPNFAIVNKAMFGYAGNKPTGYNYGKYFIEGYLSILDHYRSYGLSDEALLKEKRSMLATTVLPWYKRIVEEQLGTDVSGFEEIYTAHYKDEPYYETILAWIRSIQPPSGSGDANE</sequence>
<dbReference type="EMBL" id="JACXZA010000001">
    <property type="protein sequence ID" value="MBD3918179.1"/>
    <property type="molecule type" value="Genomic_DNA"/>
</dbReference>
<dbReference type="RefSeq" id="WP_191202398.1">
    <property type="nucleotide sequence ID" value="NZ_JACXZA010000001.1"/>
</dbReference>
<dbReference type="InterPro" id="IPR051159">
    <property type="entry name" value="Hexapeptide_acetyltransf"/>
</dbReference>
<gene>
    <name evidence="3" type="ORF">H8B09_05395</name>
</gene>